<keyword evidence="2" id="KW-0677">Repeat</keyword>
<dbReference type="Pfam" id="PF09136">
    <property type="entry name" value="Glucodextran_B"/>
    <property type="match status" value="2"/>
</dbReference>
<dbReference type="InterPro" id="IPR058923">
    <property type="entry name" value="RCC1-like_dom"/>
</dbReference>
<dbReference type="InterPro" id="IPR009091">
    <property type="entry name" value="RCC1/BLIP-II"/>
</dbReference>
<sequence>MLPAYKKLGLACVGLSVGVLTACGDSNDGLAQLVRDTISPVLFISNEPNSVTKQPKITIQGNVSDNIKTGLSVIISNKQNNISQRLDIDKNGDFLSEVNLKQGENEYVITAIDEAGNKTEQKILIVLDNIAPKIDLANDLKEAVSRTSDIILSGKVTDNALSAVLLTVDVNGQSVQDIDINSSGDFKLSLALEAGDNTIQLSAKDKVGNVSVSTQHVYFGNTLTAANSHTGALVNGKLYAWGRNNFGQVGMGEVTTLKNNNHPTMPVLIDKAPANIVSISFNQNHSALLTKEGKVYTWGSDTNGELGRGNGAKDSCGKQKNNCRLDIGLVEGLSDVIAISSGYAHKLALTKTGDVWAFGNNSQGQLGQDTATIKNSNVPVKVNFSANANMGKIIQVIASSDASYALDNKGQVWAWGSNEYGNLGKGLVCDEYDITLTPNCIKHDFIPSMVLLPNKPNVTELAVGRDHVLALTDKGHVYGWGLNFSSQVGYKGDDKVGTGDAWEEVIDKPTLLPWSTTQTVKHIYANGTTSYAMLNNRKIYPWGIFGETNAEGKTEYVELSIPTDKLPNLTDVNDMAVGALHQIAKRNNHGGIFSWGWSFEGSLGGENITNIWMYNTPIVVAIQ</sequence>
<dbReference type="STRING" id="90241.B0682_01365"/>
<evidence type="ECO:0000313" key="5">
    <source>
        <dbReference type="EMBL" id="OOS22581.1"/>
    </source>
</evidence>
<evidence type="ECO:0000256" key="1">
    <source>
        <dbReference type="ARBA" id="ARBA00022658"/>
    </source>
</evidence>
<dbReference type="PANTHER" id="PTHR45982:SF1">
    <property type="entry name" value="REGULATOR OF CHROMOSOME CONDENSATION"/>
    <property type="match status" value="1"/>
</dbReference>
<protein>
    <submittedName>
        <fullName evidence="5">Chromosome condensation regulator RCC1</fullName>
    </submittedName>
</protein>
<dbReference type="InterPro" id="IPR000408">
    <property type="entry name" value="Reg_chr_condens"/>
</dbReference>
<feature type="signal peptide" evidence="3">
    <location>
        <begin position="1"/>
        <end position="22"/>
    </location>
</feature>
<evidence type="ECO:0000259" key="4">
    <source>
        <dbReference type="Pfam" id="PF25390"/>
    </source>
</evidence>
<keyword evidence="6" id="KW-1185">Reference proteome</keyword>
<dbReference type="AlphaFoldDB" id="A0A1T0CK89"/>
<evidence type="ECO:0000256" key="2">
    <source>
        <dbReference type="ARBA" id="ARBA00022737"/>
    </source>
</evidence>
<reference evidence="5 6" key="1">
    <citation type="submission" date="2017-02" db="EMBL/GenBank/DDBJ databases">
        <title>Draft genome sequence of Moraxella lincolnii CCUG 9405T type strain.</title>
        <authorList>
            <person name="Salva-Serra F."/>
            <person name="Engstrom-Jakobsson H."/>
            <person name="Thorell K."/>
            <person name="Jaen-Luchoro D."/>
            <person name="Gonzales-Siles L."/>
            <person name="Karlsson R."/>
            <person name="Yazdan S."/>
            <person name="Boulund F."/>
            <person name="Johnning A."/>
            <person name="Engstrand L."/>
            <person name="Kristiansson E."/>
            <person name="Moore E."/>
        </authorList>
    </citation>
    <scope>NUCLEOTIDE SEQUENCE [LARGE SCALE GENOMIC DNA]</scope>
    <source>
        <strain evidence="5 6">CCUG 9405</strain>
    </source>
</reference>
<dbReference type="InterPro" id="IPR051553">
    <property type="entry name" value="Ran_GTPase-activating"/>
</dbReference>
<dbReference type="Proteomes" id="UP000191094">
    <property type="component" value="Unassembled WGS sequence"/>
</dbReference>
<dbReference type="PROSITE" id="PS50012">
    <property type="entry name" value="RCC1_3"/>
    <property type="match status" value="5"/>
</dbReference>
<dbReference type="PROSITE" id="PS51257">
    <property type="entry name" value="PROKAR_LIPOPROTEIN"/>
    <property type="match status" value="1"/>
</dbReference>
<dbReference type="RefSeq" id="WP_078306434.1">
    <property type="nucleotide sequence ID" value="NZ_CP147511.1"/>
</dbReference>
<proteinExistence type="predicted"/>
<dbReference type="SUPFAM" id="SSF50985">
    <property type="entry name" value="RCC1/BLIP-II"/>
    <property type="match status" value="2"/>
</dbReference>
<organism evidence="5 6">
    <name type="scientific">Lwoffella lincolnii</name>
    <dbReference type="NCBI Taxonomy" id="90241"/>
    <lineage>
        <taxon>Bacteria</taxon>
        <taxon>Pseudomonadati</taxon>
        <taxon>Pseudomonadota</taxon>
        <taxon>Gammaproteobacteria</taxon>
        <taxon>Moraxellales</taxon>
        <taxon>Moraxellaceae</taxon>
        <taxon>Lwoffella</taxon>
    </lineage>
</organism>
<comment type="caution">
    <text evidence="5">The sequence shown here is derived from an EMBL/GenBank/DDBJ whole genome shotgun (WGS) entry which is preliminary data.</text>
</comment>
<name>A0A1T0CK89_9GAMM</name>
<dbReference type="EMBL" id="MUYT01000002">
    <property type="protein sequence ID" value="OOS22581.1"/>
    <property type="molecule type" value="Genomic_DNA"/>
</dbReference>
<dbReference type="Pfam" id="PF25390">
    <property type="entry name" value="WD40_RLD"/>
    <property type="match status" value="1"/>
</dbReference>
<feature type="chain" id="PRO_5013204753" evidence="3">
    <location>
        <begin position="23"/>
        <end position="623"/>
    </location>
</feature>
<keyword evidence="3" id="KW-0732">Signal</keyword>
<dbReference type="PRINTS" id="PR00633">
    <property type="entry name" value="RCCNDNSATION"/>
</dbReference>
<dbReference type="OrthoDB" id="238206at2"/>
<feature type="domain" description="RCC1-like" evidence="4">
    <location>
        <begin position="327"/>
        <end position="607"/>
    </location>
</feature>
<accession>A0A1T0CK89</accession>
<gene>
    <name evidence="5" type="ORF">B0682_01365</name>
</gene>
<evidence type="ECO:0000256" key="3">
    <source>
        <dbReference type="SAM" id="SignalP"/>
    </source>
</evidence>
<dbReference type="Gene3D" id="2.130.10.30">
    <property type="entry name" value="Regulator of chromosome condensation 1/beta-lactamase-inhibitor protein II"/>
    <property type="match status" value="2"/>
</dbReference>
<dbReference type="PANTHER" id="PTHR45982">
    <property type="entry name" value="REGULATOR OF CHROMOSOME CONDENSATION"/>
    <property type="match status" value="1"/>
</dbReference>
<dbReference type="Pfam" id="PF13540">
    <property type="entry name" value="RCC1_2"/>
    <property type="match status" value="1"/>
</dbReference>
<dbReference type="InterPro" id="IPR013783">
    <property type="entry name" value="Ig-like_fold"/>
</dbReference>
<evidence type="ECO:0000313" key="6">
    <source>
        <dbReference type="Proteomes" id="UP000191094"/>
    </source>
</evidence>
<dbReference type="Gene3D" id="2.60.40.10">
    <property type="entry name" value="Immunoglobulins"/>
    <property type="match status" value="1"/>
</dbReference>
<keyword evidence="1" id="KW-0344">Guanine-nucleotide releasing factor</keyword>